<dbReference type="RefSeq" id="XP_070850862.1">
    <property type="nucleotide sequence ID" value="XM_070994761.1"/>
</dbReference>
<dbReference type="InterPro" id="IPR035595">
    <property type="entry name" value="UDP_glycos_trans_CS"/>
</dbReference>
<keyword evidence="5" id="KW-0812">Transmembrane</keyword>
<dbReference type="Proteomes" id="UP001652628">
    <property type="component" value="Chromosome 2R"/>
</dbReference>
<dbReference type="SUPFAM" id="SSF53756">
    <property type="entry name" value="UDP-Glycosyltransferase/glycogen phosphorylase"/>
    <property type="match status" value="1"/>
</dbReference>
<feature type="chain" id="PRO_5047276656" evidence="6">
    <location>
        <begin position="22"/>
        <end position="597"/>
    </location>
</feature>
<sequence>MTPFTNILLLLIRAIYLRTHTKRSISTHSQSFGSRPLSRLLIVPSVEHNKRNQNENVNDQWHTLLITYSIALQQSRSALHIFLLSLVALQQLDLGASSRILAAFFFPGKSHFMMTNAIIRELVRQGHEVTFITPFSLAKEKLGPNYKEIVIPQYDFWPEIKEMTKRDTVLEMTDLPNFSFLRMVNVMGVHSTDFAFEQPEIQAVINEKNKVGKYDLLLAEQFFNEGALILGHLYQIPIITVSTFGNANYLSQLFGIVSPWSYVPHAYMPYTDRMSLWERISNVAINAAEDLTREFSYYPGQDAVLLLDRVPTIKELERNISAILLNTYMPLASARPMSYNMIPVGGLHIQPPKALPEHIQKFLDDANHGAIYFSLGSQVRSADLPPEKLKIFLDVFGSLKQRVLWKFEDETLPNLPANVKVQSWMPQADILAHPNVKVFIAHGGLFGTQEAVYNGIPILGMPVYCDQHQNINQGKNAGYALGLDYRTVTAEELRGLLLELIENPKYRNNINRASRVFRDRPLGAMDTAMYWINYVIEHRGAPHLVAAGVELPWYQFYLLDIVALALAAILLPIVALILLCRSSSSKGKDSPRKTKIN</sequence>
<keyword evidence="6" id="KW-0732">Signal</keyword>
<feature type="transmembrane region" description="Helical" evidence="5">
    <location>
        <begin position="556"/>
        <end position="580"/>
    </location>
</feature>
<evidence type="ECO:0000256" key="6">
    <source>
        <dbReference type="SAM" id="SignalP"/>
    </source>
</evidence>
<dbReference type="GeneID" id="108008357"/>
<dbReference type="PANTHER" id="PTHR48043:SF60">
    <property type="entry name" value="UDP-GLUCURONOSYLTRANSFERASE"/>
    <property type="match status" value="1"/>
</dbReference>
<gene>
    <name evidence="8" type="primary">LOC108008357</name>
</gene>
<comment type="similarity">
    <text evidence="1 4">Belongs to the UDP-glycosyltransferase family.</text>
</comment>
<accession>A0ABM4TLL3</accession>
<keyword evidence="3 4" id="KW-0808">Transferase</keyword>
<dbReference type="PROSITE" id="PS00375">
    <property type="entry name" value="UDPGT"/>
    <property type="match status" value="1"/>
</dbReference>
<evidence type="ECO:0000256" key="4">
    <source>
        <dbReference type="RuleBase" id="RU003718"/>
    </source>
</evidence>
<feature type="signal peptide" evidence="6">
    <location>
        <begin position="1"/>
        <end position="21"/>
    </location>
</feature>
<dbReference type="InterPro" id="IPR002213">
    <property type="entry name" value="UDP_glucos_trans"/>
</dbReference>
<evidence type="ECO:0000256" key="1">
    <source>
        <dbReference type="ARBA" id="ARBA00009995"/>
    </source>
</evidence>
<dbReference type="CDD" id="cd03784">
    <property type="entry name" value="GT1_Gtf-like"/>
    <property type="match status" value="1"/>
</dbReference>
<organism evidence="7 8">
    <name type="scientific">Drosophila suzukii</name>
    <name type="common">Spotted-wing drosophila fruit fly</name>
    <dbReference type="NCBI Taxonomy" id="28584"/>
    <lineage>
        <taxon>Eukaryota</taxon>
        <taxon>Metazoa</taxon>
        <taxon>Ecdysozoa</taxon>
        <taxon>Arthropoda</taxon>
        <taxon>Hexapoda</taxon>
        <taxon>Insecta</taxon>
        <taxon>Pterygota</taxon>
        <taxon>Neoptera</taxon>
        <taxon>Endopterygota</taxon>
        <taxon>Diptera</taxon>
        <taxon>Brachycera</taxon>
        <taxon>Muscomorpha</taxon>
        <taxon>Ephydroidea</taxon>
        <taxon>Drosophilidae</taxon>
        <taxon>Drosophila</taxon>
        <taxon>Sophophora</taxon>
    </lineage>
</organism>
<evidence type="ECO:0000256" key="2">
    <source>
        <dbReference type="ARBA" id="ARBA00022676"/>
    </source>
</evidence>
<dbReference type="Pfam" id="PF00201">
    <property type="entry name" value="UDPGT"/>
    <property type="match status" value="1"/>
</dbReference>
<dbReference type="PANTHER" id="PTHR48043">
    <property type="entry name" value="EG:EG0003.4 PROTEIN-RELATED"/>
    <property type="match status" value="1"/>
</dbReference>
<evidence type="ECO:0000313" key="8">
    <source>
        <dbReference type="RefSeq" id="XP_070850862.1"/>
    </source>
</evidence>
<keyword evidence="2 4" id="KW-0328">Glycosyltransferase</keyword>
<dbReference type="Gene3D" id="3.40.50.2000">
    <property type="entry name" value="Glycogen Phosphorylase B"/>
    <property type="match status" value="2"/>
</dbReference>
<evidence type="ECO:0000256" key="3">
    <source>
        <dbReference type="ARBA" id="ARBA00022679"/>
    </source>
</evidence>
<protein>
    <submittedName>
        <fullName evidence="8">UDP-glycosyltransferase UGT5</fullName>
    </submittedName>
</protein>
<name>A0ABM4TLL3_DROSZ</name>
<keyword evidence="5" id="KW-0472">Membrane</keyword>
<evidence type="ECO:0000313" key="7">
    <source>
        <dbReference type="Proteomes" id="UP001652628"/>
    </source>
</evidence>
<evidence type="ECO:0000256" key="5">
    <source>
        <dbReference type="SAM" id="Phobius"/>
    </source>
</evidence>
<dbReference type="InterPro" id="IPR050271">
    <property type="entry name" value="UDP-glycosyltransferase"/>
</dbReference>
<reference evidence="8" key="1">
    <citation type="submission" date="2025-08" db="UniProtKB">
        <authorList>
            <consortium name="RefSeq"/>
        </authorList>
    </citation>
    <scope>IDENTIFICATION</scope>
</reference>
<proteinExistence type="inferred from homology"/>
<keyword evidence="5" id="KW-1133">Transmembrane helix</keyword>
<keyword evidence="7" id="KW-1185">Reference proteome</keyword>